<protein>
    <recommendedName>
        <fullName evidence="12">Probable potassium transport system protein Kup</fullName>
    </recommendedName>
</protein>
<dbReference type="Pfam" id="PF02705">
    <property type="entry name" value="K_trans"/>
    <property type="match status" value="1"/>
</dbReference>
<feature type="transmembrane region" description="Helical" evidence="12">
    <location>
        <begin position="123"/>
        <end position="142"/>
    </location>
</feature>
<feature type="transmembrane region" description="Helical" evidence="12">
    <location>
        <begin position="447"/>
        <end position="464"/>
    </location>
</feature>
<dbReference type="AlphaFoldDB" id="A0A240DYL1"/>
<evidence type="ECO:0000256" key="10">
    <source>
        <dbReference type="ARBA" id="ARBA00023065"/>
    </source>
</evidence>
<proteinExistence type="inferred from homology"/>
<dbReference type="GO" id="GO:0015293">
    <property type="term" value="F:symporter activity"/>
    <property type="evidence" value="ECO:0007669"/>
    <property type="project" value="UniProtKB-UniRule"/>
</dbReference>
<accession>A0A240DYL1</accession>
<dbReference type="GO" id="GO:0005886">
    <property type="term" value="C:plasma membrane"/>
    <property type="evidence" value="ECO:0007669"/>
    <property type="project" value="UniProtKB-SubCell"/>
</dbReference>
<evidence type="ECO:0000256" key="11">
    <source>
        <dbReference type="ARBA" id="ARBA00023136"/>
    </source>
</evidence>
<evidence type="ECO:0000256" key="7">
    <source>
        <dbReference type="ARBA" id="ARBA00022847"/>
    </source>
</evidence>
<dbReference type="GO" id="GO:0015079">
    <property type="term" value="F:potassium ion transmembrane transporter activity"/>
    <property type="evidence" value="ECO:0007669"/>
    <property type="project" value="UniProtKB-UniRule"/>
</dbReference>
<sequence>MSVSNPDFSNSELLRPVEIEHEEGHKKGSLAALALGAIGIVFGDIGTSPLYALKACFDPVHGIPMTTESIFGVISMVFWAFVVVVSLKYVLFVMRANNHGEGGILSLMALALRTAKSGSKRSVLLMITGVLGACLFYGDAVITPAISVLSAIEGTEVVSTNFTPYVLPLTIVILLALFVFEKKGTGIVGALFGPIMLAWFGSLAVMGLYQIQNAPEILAAFNPMYAFDFMVKDSAIAFIVTGSIFLVLTGAEALYADMGHFGIKPIKFAWFLLVMPCLVINYFGQGALLLTHPETLSNVFFLMVPEAYTLALVILASVATVIASQACISGAYSMTSEAILLGFLPRMKISFTSEKEKGQIYVPLINWILCFVVIAIVLAFKKSENLASAYGIAVSTTMLMTTLLAAVVMKAVWKWNTFLVTAVIGLFLIVDLGFFASNLSKILDGGWFPIVIGSACFLLMITWYQGRQILRKRALDDGIRLDTFITSLLQNPPHRVEGTAIFLTAHVDYLPVSFLHNLKHNHILHERVFFMKISIWDIPFVNDSQRLTLKELAPNIYVVRAVYGFKETPDSNQILDLLESQFGLKMDRMQTSYFLSRDTIIPTSLPGMAIWREHLYAWMYQNAARQSDFFKIPANRLVELGAKVEI</sequence>
<feature type="domain" description="K+ potassium transporter integral membrane" evidence="13">
    <location>
        <begin position="33"/>
        <end position="486"/>
    </location>
</feature>
<dbReference type="OrthoDB" id="9805577at2"/>
<comment type="subcellular location">
    <subcellularLocation>
        <location evidence="12">Cell membrane</location>
        <topology evidence="12">Multi-pass membrane protein</topology>
    </subcellularLocation>
    <subcellularLocation>
        <location evidence="1">Membrane</location>
        <topology evidence="1">Multi-pass membrane protein</topology>
    </subcellularLocation>
</comment>
<feature type="transmembrane region" description="Helical" evidence="12">
    <location>
        <begin position="415"/>
        <end position="435"/>
    </location>
</feature>
<comment type="catalytic activity">
    <reaction evidence="12">
        <text>K(+)(in) + H(+)(in) = K(+)(out) + H(+)(out)</text>
        <dbReference type="Rhea" id="RHEA:28490"/>
        <dbReference type="ChEBI" id="CHEBI:15378"/>
        <dbReference type="ChEBI" id="CHEBI:29103"/>
    </reaction>
</comment>
<reference evidence="16" key="1">
    <citation type="submission" date="2017-08" db="EMBL/GenBank/DDBJ databases">
        <authorList>
            <person name="Varghese N."/>
            <person name="Submissions S."/>
        </authorList>
    </citation>
    <scope>NUCLEOTIDE SEQUENCE [LARGE SCALE GENOMIC DNA]</scope>
    <source>
        <strain evidence="16">AP-Melu-1000-B4</strain>
    </source>
</reference>
<dbReference type="Pfam" id="PF22776">
    <property type="entry name" value="K_trans_C"/>
    <property type="match status" value="1"/>
</dbReference>
<evidence type="ECO:0000256" key="1">
    <source>
        <dbReference type="ARBA" id="ARBA00004141"/>
    </source>
</evidence>
<evidence type="ECO:0000313" key="16">
    <source>
        <dbReference type="Proteomes" id="UP000218069"/>
    </source>
</evidence>
<feature type="transmembrane region" description="Helical" evidence="12">
    <location>
        <begin position="187"/>
        <end position="209"/>
    </location>
</feature>
<feature type="transmembrane region" description="Helical" evidence="12">
    <location>
        <begin position="310"/>
        <end position="340"/>
    </location>
</feature>
<feature type="transmembrane region" description="Helical" evidence="12">
    <location>
        <begin position="386"/>
        <end position="408"/>
    </location>
</feature>
<keyword evidence="16" id="KW-1185">Reference proteome</keyword>
<dbReference type="PANTHER" id="PTHR30540">
    <property type="entry name" value="OSMOTIC STRESS POTASSIUM TRANSPORTER"/>
    <property type="match status" value="1"/>
</dbReference>
<keyword evidence="6 12" id="KW-0812">Transmembrane</keyword>
<keyword evidence="10 12" id="KW-0406">Ion transport</keyword>
<keyword evidence="9 12" id="KW-1133">Transmembrane helix</keyword>
<name>A0A240DYL1_9BURK</name>
<keyword evidence="11 12" id="KW-0472">Membrane</keyword>
<feature type="domain" description="K+ potassium transporter C-terminal" evidence="14">
    <location>
        <begin position="498"/>
        <end position="646"/>
    </location>
</feature>
<dbReference type="InterPro" id="IPR023051">
    <property type="entry name" value="Kup"/>
</dbReference>
<evidence type="ECO:0000259" key="14">
    <source>
        <dbReference type="Pfam" id="PF22776"/>
    </source>
</evidence>
<evidence type="ECO:0000256" key="8">
    <source>
        <dbReference type="ARBA" id="ARBA00022958"/>
    </source>
</evidence>
<gene>
    <name evidence="12" type="primary">kup</name>
    <name evidence="15" type="ORF">SAMN06295945_0601</name>
</gene>
<feature type="transmembrane region" description="Helical" evidence="12">
    <location>
        <begin position="360"/>
        <end position="380"/>
    </location>
</feature>
<dbReference type="InterPro" id="IPR053952">
    <property type="entry name" value="K_trans_C"/>
</dbReference>
<organism evidence="15 16">
    <name type="scientific">Polynucleobacter meluiroseus</name>
    <dbReference type="NCBI Taxonomy" id="1938814"/>
    <lineage>
        <taxon>Bacteria</taxon>
        <taxon>Pseudomonadati</taxon>
        <taxon>Pseudomonadota</taxon>
        <taxon>Betaproteobacteria</taxon>
        <taxon>Burkholderiales</taxon>
        <taxon>Burkholderiaceae</taxon>
        <taxon>Polynucleobacter</taxon>
    </lineage>
</organism>
<feature type="transmembrane region" description="Helical" evidence="12">
    <location>
        <begin position="235"/>
        <end position="256"/>
    </location>
</feature>
<evidence type="ECO:0000256" key="3">
    <source>
        <dbReference type="ARBA" id="ARBA00022448"/>
    </source>
</evidence>
<keyword evidence="8 12" id="KW-0630">Potassium</keyword>
<feature type="transmembrane region" description="Helical" evidence="12">
    <location>
        <begin position="268"/>
        <end position="290"/>
    </location>
</feature>
<evidence type="ECO:0000256" key="9">
    <source>
        <dbReference type="ARBA" id="ARBA00022989"/>
    </source>
</evidence>
<feature type="transmembrane region" description="Helical" evidence="12">
    <location>
        <begin position="162"/>
        <end position="180"/>
    </location>
</feature>
<dbReference type="EMBL" id="OANS01000001">
    <property type="protein sequence ID" value="SNX28275.1"/>
    <property type="molecule type" value="Genomic_DNA"/>
</dbReference>
<keyword evidence="4 12" id="KW-1003">Cell membrane</keyword>
<evidence type="ECO:0000256" key="2">
    <source>
        <dbReference type="ARBA" id="ARBA00007019"/>
    </source>
</evidence>
<dbReference type="InterPro" id="IPR003855">
    <property type="entry name" value="K+_transporter"/>
</dbReference>
<evidence type="ECO:0000256" key="6">
    <source>
        <dbReference type="ARBA" id="ARBA00022692"/>
    </source>
</evidence>
<dbReference type="HAMAP" id="MF_01522">
    <property type="entry name" value="Kup"/>
    <property type="match status" value="1"/>
</dbReference>
<evidence type="ECO:0000313" key="15">
    <source>
        <dbReference type="EMBL" id="SNX28275.1"/>
    </source>
</evidence>
<feature type="transmembrane region" description="Helical" evidence="12">
    <location>
        <begin position="30"/>
        <end position="50"/>
    </location>
</feature>
<feature type="transmembrane region" description="Helical" evidence="12">
    <location>
        <begin position="70"/>
        <end position="91"/>
    </location>
</feature>
<keyword evidence="7 12" id="KW-0769">Symport</keyword>
<dbReference type="InterPro" id="IPR053951">
    <property type="entry name" value="K_trans_N"/>
</dbReference>
<evidence type="ECO:0000256" key="4">
    <source>
        <dbReference type="ARBA" id="ARBA00022475"/>
    </source>
</evidence>
<comment type="function">
    <text evidence="12">Transport of potassium into the cell. Likely operates as a K(+):H(+) symporter.</text>
</comment>
<keyword evidence="3 12" id="KW-0813">Transport</keyword>
<dbReference type="PANTHER" id="PTHR30540:SF79">
    <property type="entry name" value="LOW AFFINITY POTASSIUM TRANSPORT SYSTEM PROTEIN KUP"/>
    <property type="match status" value="1"/>
</dbReference>
<evidence type="ECO:0000256" key="5">
    <source>
        <dbReference type="ARBA" id="ARBA00022538"/>
    </source>
</evidence>
<dbReference type="Proteomes" id="UP000218069">
    <property type="component" value="Unassembled WGS sequence"/>
</dbReference>
<evidence type="ECO:0000259" key="13">
    <source>
        <dbReference type="Pfam" id="PF02705"/>
    </source>
</evidence>
<dbReference type="RefSeq" id="WP_096672333.1">
    <property type="nucleotide sequence ID" value="NZ_OANS01000001.1"/>
</dbReference>
<evidence type="ECO:0000256" key="12">
    <source>
        <dbReference type="HAMAP-Rule" id="MF_01522"/>
    </source>
</evidence>
<keyword evidence="5 12" id="KW-0633">Potassium transport</keyword>
<comment type="similarity">
    <text evidence="2 12">Belongs to the HAK/KUP transporter (TC 2.A.72) family.</text>
</comment>